<reference evidence="2" key="1">
    <citation type="journal article" date="2020" name="Fungal Divers.">
        <title>Resolving the Mortierellaceae phylogeny through synthesis of multi-gene phylogenetics and phylogenomics.</title>
        <authorList>
            <person name="Vandepol N."/>
            <person name="Liber J."/>
            <person name="Desiro A."/>
            <person name="Na H."/>
            <person name="Kennedy M."/>
            <person name="Barry K."/>
            <person name="Grigoriev I.V."/>
            <person name="Miller A.N."/>
            <person name="O'Donnell K."/>
            <person name="Stajich J.E."/>
            <person name="Bonito G."/>
        </authorList>
    </citation>
    <scope>NUCLEOTIDE SEQUENCE</scope>
    <source>
        <strain evidence="2">NVP60</strain>
    </source>
</reference>
<proteinExistence type="predicted"/>
<protein>
    <submittedName>
        <fullName evidence="2">Uncharacterized protein</fullName>
    </submittedName>
</protein>
<dbReference type="PANTHER" id="PTHR31919">
    <property type="entry name" value="ZINC FINGERS AND HOMEOBOXES PROTEIN 1, ISOFORM 2"/>
    <property type="match status" value="1"/>
</dbReference>
<dbReference type="EMBL" id="JAAAIN010001891">
    <property type="protein sequence ID" value="KAG0299422.1"/>
    <property type="molecule type" value="Genomic_DNA"/>
</dbReference>
<dbReference type="OrthoDB" id="2124108at2759"/>
<keyword evidence="3" id="KW-1185">Reference proteome</keyword>
<feature type="compositionally biased region" description="Acidic residues" evidence="1">
    <location>
        <begin position="14"/>
        <end position="24"/>
    </location>
</feature>
<gene>
    <name evidence="2" type="ORF">BGZ97_003713</name>
</gene>
<dbReference type="PANTHER" id="PTHR31919:SF1">
    <property type="entry name" value="ZINC FINGERS AND HOMEOBOXES PROTEIN 1, ISOFORM 2"/>
    <property type="match status" value="1"/>
</dbReference>
<evidence type="ECO:0000256" key="1">
    <source>
        <dbReference type="SAM" id="MobiDB-lite"/>
    </source>
</evidence>
<feature type="region of interest" description="Disordered" evidence="1">
    <location>
        <begin position="410"/>
        <end position="431"/>
    </location>
</feature>
<comment type="caution">
    <text evidence="2">The sequence shown here is derived from an EMBL/GenBank/DDBJ whole genome shotgun (WGS) entry which is preliminary data.</text>
</comment>
<feature type="region of interest" description="Disordered" evidence="1">
    <location>
        <begin position="1"/>
        <end position="25"/>
    </location>
</feature>
<organism evidence="2 3">
    <name type="scientific">Linnemannia gamsii</name>
    <dbReference type="NCBI Taxonomy" id="64522"/>
    <lineage>
        <taxon>Eukaryota</taxon>
        <taxon>Fungi</taxon>
        <taxon>Fungi incertae sedis</taxon>
        <taxon>Mucoromycota</taxon>
        <taxon>Mortierellomycotina</taxon>
        <taxon>Mortierellomycetes</taxon>
        <taxon>Mortierellales</taxon>
        <taxon>Mortierellaceae</taxon>
        <taxon>Linnemannia</taxon>
    </lineage>
</organism>
<sequence length="431" mass="47285">MEDDFPFSFGGGSDQDDNNTEDDGLFCAPKDKKKAAAKAKALLCQEPYHAQIDEDGWFHNTGKSTYELMTQSKTGATKVKMRADHYYMLHRYQEAFDIAQEYCELVRTGGLSVSQGQNDGGFRRIDAVGGAAATDTVLKVSDPKEMQEMALRCALKLNLFDVAATLADELVMHDTGIVFLKAKAYVAVGRFNDAALGLVQYQKSRTGNYSIWRTLGECLSQSTTAVPSERSGLLVSTAASTSTSMSTATATESLYSSLDTLSISLSSSTTKPTVVHILALMCILRARYLMRISTWAQVPYAQARYDNEMRILDEQRVALERVCGLDLETITATSTTTTDDETDRTAVSGHEQRRLEEYELKVVAPTRKFVQEMKESGATALIADQGSFELEVVEFVVKTWDAQVVALSESSTPGMTADDDVLEGEVSVRGK</sequence>
<dbReference type="InterPro" id="IPR041404">
    <property type="entry name" value="DUF5588"/>
</dbReference>
<evidence type="ECO:0000313" key="3">
    <source>
        <dbReference type="Proteomes" id="UP000823405"/>
    </source>
</evidence>
<accession>A0A9P6QUP6</accession>
<evidence type="ECO:0000313" key="2">
    <source>
        <dbReference type="EMBL" id="KAG0299422.1"/>
    </source>
</evidence>
<dbReference type="Proteomes" id="UP000823405">
    <property type="component" value="Unassembled WGS sequence"/>
</dbReference>
<dbReference type="AlphaFoldDB" id="A0A9P6QUP6"/>
<name>A0A9P6QUP6_9FUNG</name>